<sequence length="399" mass="44495">MDSTTEKLLKSQTPVNIHIYSINAYSIPENGKYSSVSKPMNHILLFENVFCCPDSKELKSIGSKLSNLPDITTESLNEISTTSVEETTETSEDEDESSTEVSESSSTRSPTRAASSRYFDSTVDSKISEETEKSKEIENDLGIFKTKSSEIFAVSTTSNPFESQNSRYNKPFTTDQSKSAYSYGGKMSIKVETSSRVSYSKSQPFQQNPNYDYSKPSSLLSSNSPSPARPKQIFKQQKKKNDGFSQSPFSLEIIPSVQDDNKEYFEKVSNPGPPSEANLFKDDFFDNTFIKSLKFIPLRTTITPPDSLARTLSKTKVIGPPSSVPSGYQTPIASSSDITSNWPEPEYLTNYYQTIQSKKLVSRSTTGNKGNDSPITKFLEDEVKNSSEHMNKNKTCMVF</sequence>
<dbReference type="Proteomes" id="UP000887540">
    <property type="component" value="Unplaced"/>
</dbReference>
<evidence type="ECO:0000313" key="3">
    <source>
        <dbReference type="WBParaSite" id="ACRNAN_scaffold676.g16752.t1"/>
    </source>
</evidence>
<feature type="compositionally biased region" description="Polar residues" evidence="1">
    <location>
        <begin position="156"/>
        <end position="180"/>
    </location>
</feature>
<feature type="compositionally biased region" description="Low complexity" evidence="1">
    <location>
        <begin position="214"/>
        <end position="226"/>
    </location>
</feature>
<feature type="compositionally biased region" description="Polar residues" evidence="1">
    <location>
        <begin position="199"/>
        <end position="211"/>
    </location>
</feature>
<feature type="compositionally biased region" description="Acidic residues" evidence="1">
    <location>
        <begin position="86"/>
        <end position="98"/>
    </location>
</feature>
<keyword evidence="2" id="KW-1185">Reference proteome</keyword>
<dbReference type="WBParaSite" id="ACRNAN_scaffold676.g16752.t1">
    <property type="protein sequence ID" value="ACRNAN_scaffold676.g16752.t1"/>
    <property type="gene ID" value="ACRNAN_scaffold676.g16752"/>
</dbReference>
<organism evidence="2 3">
    <name type="scientific">Acrobeloides nanus</name>
    <dbReference type="NCBI Taxonomy" id="290746"/>
    <lineage>
        <taxon>Eukaryota</taxon>
        <taxon>Metazoa</taxon>
        <taxon>Ecdysozoa</taxon>
        <taxon>Nematoda</taxon>
        <taxon>Chromadorea</taxon>
        <taxon>Rhabditida</taxon>
        <taxon>Tylenchina</taxon>
        <taxon>Cephalobomorpha</taxon>
        <taxon>Cephaloboidea</taxon>
        <taxon>Cephalobidae</taxon>
        <taxon>Acrobeloides</taxon>
    </lineage>
</organism>
<dbReference type="AlphaFoldDB" id="A0A914EA91"/>
<feature type="region of interest" description="Disordered" evidence="1">
    <location>
        <begin position="199"/>
        <end position="249"/>
    </location>
</feature>
<proteinExistence type="predicted"/>
<protein>
    <submittedName>
        <fullName evidence="3">Uncharacterized protein</fullName>
    </submittedName>
</protein>
<feature type="region of interest" description="Disordered" evidence="1">
    <location>
        <begin position="156"/>
        <end position="181"/>
    </location>
</feature>
<feature type="compositionally biased region" description="Low complexity" evidence="1">
    <location>
        <begin position="99"/>
        <end position="116"/>
    </location>
</feature>
<feature type="region of interest" description="Disordered" evidence="1">
    <location>
        <begin position="76"/>
        <end position="118"/>
    </location>
</feature>
<reference evidence="3" key="1">
    <citation type="submission" date="2022-11" db="UniProtKB">
        <authorList>
            <consortium name="WormBaseParasite"/>
        </authorList>
    </citation>
    <scope>IDENTIFICATION</scope>
</reference>
<evidence type="ECO:0000256" key="1">
    <source>
        <dbReference type="SAM" id="MobiDB-lite"/>
    </source>
</evidence>
<accession>A0A914EA91</accession>
<name>A0A914EA91_9BILA</name>
<evidence type="ECO:0000313" key="2">
    <source>
        <dbReference type="Proteomes" id="UP000887540"/>
    </source>
</evidence>